<dbReference type="NCBIfam" id="TIGR00423">
    <property type="entry name" value="CofH family radical SAM protein"/>
    <property type="match status" value="1"/>
</dbReference>
<dbReference type="InterPro" id="IPR013785">
    <property type="entry name" value="Aldolase_TIM"/>
</dbReference>
<dbReference type="Gene3D" id="3.20.20.70">
    <property type="entry name" value="Aldolase class I"/>
    <property type="match status" value="1"/>
</dbReference>
<feature type="binding site" evidence="6">
    <location>
        <position position="78"/>
    </location>
    <ligand>
        <name>[4Fe-4S] cluster</name>
        <dbReference type="ChEBI" id="CHEBI:49883"/>
        <note>4Fe-4S-S-AdoMet</note>
    </ligand>
</feature>
<evidence type="ECO:0000313" key="10">
    <source>
        <dbReference type="Proteomes" id="UP000255233"/>
    </source>
</evidence>
<keyword evidence="3" id="KW-0479">Metal-binding</keyword>
<keyword evidence="5 6" id="KW-0411">Iron-sulfur</keyword>
<evidence type="ECO:0000256" key="2">
    <source>
        <dbReference type="ARBA" id="ARBA00022691"/>
    </source>
</evidence>
<dbReference type="SFLD" id="SFLDG01064">
    <property type="entry name" value="F420__menaquinone_cofactor_bio"/>
    <property type="match status" value="1"/>
</dbReference>
<dbReference type="PIRSF" id="PIRSF004762">
    <property type="entry name" value="CHP00423"/>
    <property type="match status" value="1"/>
</dbReference>
<proteinExistence type="predicted"/>
<dbReference type="InterPro" id="IPR058240">
    <property type="entry name" value="rSAM_sf"/>
</dbReference>
<keyword evidence="1 6" id="KW-0004">4Fe-4S</keyword>
<dbReference type="SFLD" id="SFLDS00029">
    <property type="entry name" value="Radical_SAM"/>
    <property type="match status" value="1"/>
</dbReference>
<evidence type="ECO:0000313" key="9">
    <source>
        <dbReference type="EMBL" id="SUE33962.1"/>
    </source>
</evidence>
<dbReference type="SFLD" id="SFLDG01389">
    <property type="entry name" value="menaquinone_synthsis_involved"/>
    <property type="match status" value="1"/>
</dbReference>
<sequence>MTDELIRHLNLSPEVGRIASRLSEAGERYRLSDADALVLMREAPIALLGALAVARKREVSGNEVYYNRNIHIEPTNICVFKCRFCSYRRGAGEPDAWYHDLDAVERLAAERQGEPITEVHIVGGVHPDHDLDYYCEMIRRVKKALPHVAVKAYTAVELHYIIGKAGLSLEAGLRRLREAGMEAIPGGGAEIFDPEIRGRICPEKPSAAEWLATHEAAHRLGLSTNCTILYGHIERYEHRIDHLRQLRELQDRTHGFDAFIPLKYRNMHNSMSAIGEVSLPEDMKMMAISRLYLDNIPHIKAYWPMLGIGATELALSFGADDIDGTIDDTTKIYSMAGAEEQRPRLTTERMERLVRTAGFEPIERDTFYRPVSRQ</sequence>
<dbReference type="EMBL" id="UGVL01000001">
    <property type="protein sequence ID" value="SUE33962.1"/>
    <property type="molecule type" value="Genomic_DNA"/>
</dbReference>
<evidence type="ECO:0000256" key="1">
    <source>
        <dbReference type="ARBA" id="ARBA00022485"/>
    </source>
</evidence>
<dbReference type="InterPro" id="IPR007197">
    <property type="entry name" value="rSAM"/>
</dbReference>
<dbReference type="AlphaFoldDB" id="A0A379MTL1"/>
<dbReference type="Pfam" id="PF19288">
    <property type="entry name" value="CofH_C"/>
    <property type="match status" value="1"/>
</dbReference>
<dbReference type="InterPro" id="IPR006638">
    <property type="entry name" value="Elp3/MiaA/NifB-like_rSAM"/>
</dbReference>
<evidence type="ECO:0000256" key="6">
    <source>
        <dbReference type="PIRSR" id="PIRSR004762-1"/>
    </source>
</evidence>
<dbReference type="OrthoDB" id="9802027at2"/>
<dbReference type="InterPro" id="IPR034405">
    <property type="entry name" value="F420"/>
</dbReference>
<dbReference type="STRING" id="880526.GCA_000427365_00266"/>
<dbReference type="GO" id="GO:0051539">
    <property type="term" value="F:4 iron, 4 sulfur cluster binding"/>
    <property type="evidence" value="ECO:0007669"/>
    <property type="project" value="UniProtKB-KW"/>
</dbReference>
<dbReference type="InterPro" id="IPR020050">
    <property type="entry name" value="FO_synthase_su2"/>
</dbReference>
<dbReference type="SMART" id="SM00729">
    <property type="entry name" value="Elp3"/>
    <property type="match status" value="1"/>
</dbReference>
<protein>
    <submittedName>
        <fullName evidence="9">Putative menaquinone biosynthesis protein, SCO4494 family</fullName>
    </submittedName>
</protein>
<dbReference type="GO" id="GO:0046872">
    <property type="term" value="F:metal ion binding"/>
    <property type="evidence" value="ECO:0007669"/>
    <property type="project" value="UniProtKB-KW"/>
</dbReference>
<keyword evidence="2 6" id="KW-0949">S-adenosyl-L-methionine</keyword>
<keyword evidence="4 6" id="KW-0408">Iron</keyword>
<accession>A0A379MTL1</accession>
<keyword evidence="10" id="KW-1185">Reference proteome</keyword>
<dbReference type="GO" id="GO:0044689">
    <property type="term" value="F:7,8-didemethyl-8-hydroxy-5-deazariboflavin synthase activity"/>
    <property type="evidence" value="ECO:0007669"/>
    <property type="project" value="TreeGrafter"/>
</dbReference>
<dbReference type="PANTHER" id="PTHR43076:SF7">
    <property type="entry name" value="AMINODEOXYFUTALOSINE SYNTHASE"/>
    <property type="match status" value="1"/>
</dbReference>
<dbReference type="InterPro" id="IPR045567">
    <property type="entry name" value="CofH/MnqC-like_C"/>
</dbReference>
<evidence type="ECO:0000259" key="8">
    <source>
        <dbReference type="PROSITE" id="PS51918"/>
    </source>
</evidence>
<feature type="domain" description="Radical SAM core" evidence="8">
    <location>
        <begin position="64"/>
        <end position="297"/>
    </location>
</feature>
<dbReference type="PROSITE" id="PS51918">
    <property type="entry name" value="RADICAL_SAM"/>
    <property type="match status" value="1"/>
</dbReference>
<dbReference type="RefSeq" id="WP_084135132.1">
    <property type="nucleotide sequence ID" value="NZ_UGVL01000001.1"/>
</dbReference>
<organism evidence="9 10">
    <name type="scientific">Rikenella microfusus</name>
    <dbReference type="NCBI Taxonomy" id="28139"/>
    <lineage>
        <taxon>Bacteria</taxon>
        <taxon>Pseudomonadati</taxon>
        <taxon>Bacteroidota</taxon>
        <taxon>Bacteroidia</taxon>
        <taxon>Bacteroidales</taxon>
        <taxon>Rikenellaceae</taxon>
        <taxon>Rikenella</taxon>
    </lineage>
</organism>
<dbReference type="SFLD" id="SFLDF00343">
    <property type="entry name" value="aminofutalosine_synthase_(mqnE"/>
    <property type="match status" value="1"/>
</dbReference>
<dbReference type="SUPFAM" id="SSF102114">
    <property type="entry name" value="Radical SAM enzymes"/>
    <property type="match status" value="1"/>
</dbReference>
<feature type="binding site" evidence="7">
    <location>
        <position position="190"/>
    </location>
    <ligand>
        <name>S-adenosyl-L-methionine</name>
        <dbReference type="ChEBI" id="CHEBI:59789"/>
    </ligand>
</feature>
<dbReference type="CDD" id="cd01335">
    <property type="entry name" value="Radical_SAM"/>
    <property type="match status" value="1"/>
</dbReference>
<reference evidence="9 10" key="1">
    <citation type="submission" date="2018-06" db="EMBL/GenBank/DDBJ databases">
        <authorList>
            <consortium name="Pathogen Informatics"/>
            <person name="Doyle S."/>
        </authorList>
    </citation>
    <scope>NUCLEOTIDE SEQUENCE [LARGE SCALE GENOMIC DNA]</scope>
    <source>
        <strain evidence="9 10">NCTC11190</strain>
    </source>
</reference>
<dbReference type="PANTHER" id="PTHR43076">
    <property type="entry name" value="FO SYNTHASE (COFH)"/>
    <property type="match status" value="1"/>
</dbReference>
<comment type="cofactor">
    <cofactor evidence="6">
        <name>[4Fe-4S] cluster</name>
        <dbReference type="ChEBI" id="CHEBI:49883"/>
    </cofactor>
    <text evidence="6">Binds 1 [4Fe-4S] cluster. The cluster is coordinated with 3 cysteines and an exchangeable S-adenosyl-L-methionine.</text>
</comment>
<evidence type="ECO:0000256" key="3">
    <source>
        <dbReference type="ARBA" id="ARBA00022723"/>
    </source>
</evidence>
<feature type="binding site" evidence="7">
    <location>
        <position position="84"/>
    </location>
    <ligand>
        <name>S-adenosyl-L-methionine</name>
        <dbReference type="ChEBI" id="CHEBI:59789"/>
    </ligand>
</feature>
<dbReference type="GO" id="GO:0016765">
    <property type="term" value="F:transferase activity, transferring alkyl or aryl (other than methyl) groups"/>
    <property type="evidence" value="ECO:0007669"/>
    <property type="project" value="InterPro"/>
</dbReference>
<name>A0A379MTL1_9BACT</name>
<feature type="binding site" evidence="6">
    <location>
        <position position="82"/>
    </location>
    <ligand>
        <name>[4Fe-4S] cluster</name>
        <dbReference type="ChEBI" id="CHEBI:49883"/>
        <note>4Fe-4S-S-AdoMet</note>
    </ligand>
</feature>
<gene>
    <name evidence="9" type="ORF">NCTC11190_01179</name>
</gene>
<evidence type="ECO:0000256" key="7">
    <source>
        <dbReference type="PIRSR" id="PIRSR004762-2"/>
    </source>
</evidence>
<feature type="binding site" evidence="6">
    <location>
        <position position="85"/>
    </location>
    <ligand>
        <name>[4Fe-4S] cluster</name>
        <dbReference type="ChEBI" id="CHEBI:49883"/>
        <note>4Fe-4S-S-AdoMet</note>
    </ligand>
</feature>
<evidence type="ECO:0000256" key="5">
    <source>
        <dbReference type="ARBA" id="ARBA00023014"/>
    </source>
</evidence>
<evidence type="ECO:0000256" key="4">
    <source>
        <dbReference type="ARBA" id="ARBA00023004"/>
    </source>
</evidence>
<dbReference type="Pfam" id="PF04055">
    <property type="entry name" value="Radical_SAM"/>
    <property type="match status" value="1"/>
</dbReference>
<dbReference type="Proteomes" id="UP000255233">
    <property type="component" value="Unassembled WGS sequence"/>
</dbReference>